<accession>A0A8S2DHW8</accession>
<reference evidence="3" key="1">
    <citation type="submission" date="2021-02" db="EMBL/GenBank/DDBJ databases">
        <authorList>
            <person name="Nowell W R."/>
        </authorList>
    </citation>
    <scope>NUCLEOTIDE SEQUENCE</scope>
</reference>
<organism evidence="3 5">
    <name type="scientific">Didymodactylos carnosus</name>
    <dbReference type="NCBI Taxonomy" id="1234261"/>
    <lineage>
        <taxon>Eukaryota</taxon>
        <taxon>Metazoa</taxon>
        <taxon>Spiralia</taxon>
        <taxon>Gnathifera</taxon>
        <taxon>Rotifera</taxon>
        <taxon>Eurotatoria</taxon>
        <taxon>Bdelloidea</taxon>
        <taxon>Philodinida</taxon>
        <taxon>Philodinidae</taxon>
        <taxon>Didymodactylos</taxon>
    </lineage>
</organism>
<dbReference type="EMBL" id="CAJNOK010003444">
    <property type="protein sequence ID" value="CAF0901371.1"/>
    <property type="molecule type" value="Genomic_DNA"/>
</dbReference>
<proteinExistence type="predicted"/>
<dbReference type="Proteomes" id="UP000682733">
    <property type="component" value="Unassembled WGS sequence"/>
</dbReference>
<dbReference type="AlphaFoldDB" id="A0A8S2DHW8"/>
<dbReference type="Proteomes" id="UP000677228">
    <property type="component" value="Unassembled WGS sequence"/>
</dbReference>
<dbReference type="InterPro" id="IPR038063">
    <property type="entry name" value="Transpep_catalytic_dom"/>
</dbReference>
<dbReference type="Gene3D" id="2.40.440.10">
    <property type="entry name" value="L,D-transpeptidase catalytic domain-like"/>
    <property type="match status" value="1"/>
</dbReference>
<evidence type="ECO:0000313" key="3">
    <source>
        <dbReference type="EMBL" id="CAF0901371.1"/>
    </source>
</evidence>
<dbReference type="EMBL" id="CAJOBA010003445">
    <property type="protein sequence ID" value="CAF3682023.1"/>
    <property type="molecule type" value="Genomic_DNA"/>
</dbReference>
<sequence>MASYSQSTGTFTTSDGTSYSGYSGRGEGLNNSDRESMPFVGPIPKGEYTVTSSNTSKGPITLVLTPDKSNNMYGRNGFLIHGDNSKGDHSASEGCIIVGPDARKKIAVGDKIVVKG</sequence>
<dbReference type="InterPro" id="IPR021225">
    <property type="entry name" value="Tlde1_dom"/>
</dbReference>
<feature type="domain" description="Tlde1" evidence="2">
    <location>
        <begin position="19"/>
        <end position="103"/>
    </location>
</feature>
<dbReference type="Pfam" id="PF10908">
    <property type="entry name" value="Tlde1_dom"/>
    <property type="match status" value="1"/>
</dbReference>
<feature type="compositionally biased region" description="Polar residues" evidence="1">
    <location>
        <begin position="49"/>
        <end position="58"/>
    </location>
</feature>
<feature type="compositionally biased region" description="Low complexity" evidence="1">
    <location>
        <begin position="7"/>
        <end position="22"/>
    </location>
</feature>
<evidence type="ECO:0000313" key="5">
    <source>
        <dbReference type="Proteomes" id="UP000677228"/>
    </source>
</evidence>
<evidence type="ECO:0000259" key="2">
    <source>
        <dbReference type="Pfam" id="PF10908"/>
    </source>
</evidence>
<evidence type="ECO:0000313" key="4">
    <source>
        <dbReference type="EMBL" id="CAF3682023.1"/>
    </source>
</evidence>
<protein>
    <recommendedName>
        <fullName evidence="2">Tlde1 domain-containing protein</fullName>
    </recommendedName>
</protein>
<feature type="region of interest" description="Disordered" evidence="1">
    <location>
        <begin position="1"/>
        <end position="59"/>
    </location>
</feature>
<gene>
    <name evidence="3" type="ORF">OVA965_LOCUS9642</name>
    <name evidence="4" type="ORF">TMI583_LOCUS9638</name>
</gene>
<name>A0A8S2DHW8_9BILA</name>
<evidence type="ECO:0000256" key="1">
    <source>
        <dbReference type="SAM" id="MobiDB-lite"/>
    </source>
</evidence>
<comment type="caution">
    <text evidence="3">The sequence shown here is derived from an EMBL/GenBank/DDBJ whole genome shotgun (WGS) entry which is preliminary data.</text>
</comment>